<feature type="modified residue" description="4-aspartylphosphate" evidence="4">
    <location>
        <position position="51"/>
    </location>
</feature>
<evidence type="ECO:0000259" key="5">
    <source>
        <dbReference type="PROSITE" id="PS01124"/>
    </source>
</evidence>
<gene>
    <name evidence="7" type="ORF">OB236_10930</name>
</gene>
<dbReference type="InterPro" id="IPR018062">
    <property type="entry name" value="HTH_AraC-typ_CS"/>
</dbReference>
<evidence type="ECO:0000313" key="8">
    <source>
        <dbReference type="Proteomes" id="UP001652445"/>
    </source>
</evidence>
<dbReference type="SUPFAM" id="SSF46689">
    <property type="entry name" value="Homeodomain-like"/>
    <property type="match status" value="2"/>
</dbReference>
<evidence type="ECO:0000256" key="2">
    <source>
        <dbReference type="ARBA" id="ARBA00023125"/>
    </source>
</evidence>
<comment type="caution">
    <text evidence="7">The sequence shown here is derived from an EMBL/GenBank/DDBJ whole genome shotgun (WGS) entry which is preliminary data.</text>
</comment>
<keyword evidence="1" id="KW-0805">Transcription regulation</keyword>
<dbReference type="SUPFAM" id="SSF52172">
    <property type="entry name" value="CheY-like"/>
    <property type="match status" value="1"/>
</dbReference>
<sequence length="540" mass="61673">MLIVDDEEIITDGLFEVFRKLNLDLDLYKAYSGYEALELLNRTRVDIVLSDIRMPGMGGLELMENIRRKWSHCKIIFLTGHHDFDYVYRAIQTPGVNYLLKSEGYDKIITAVSDAIEELENSLRLNNLIQQSRESLTTLETLAQGNYFRHLLQGARAADVMVEDFHKLNIPLDPSLPVLMVLGGLAPSFSNSLADRQEAALAVKILAETFLTEKTTSLGMIDRYGDLVWFIQSRPSSGLEIADDYARTVRFLEGEFELIQRACKESLQVSVAVTIGAEPCEWKWLSTAYDSIRRWQHLRAGDGAQMVQLAAMKASESSELARERASREKAEALAAHLEGGRRDEFLRIFDEVTTPLLDGRNTGSNFLKELYFMIALILLSYMNRWELHDKVGAVGLIQIDEHASWYESFEFLKRTAESLFAVRRTGERNRAAEVVEKVRLYIEQHLAEDLSLVRLASEFHFNPSYLSRLFKQECGRNLSDYIEEARIGKARELLKQDELKISEVGVRVGYDAAHSFTRFFKKMTGLTPLEQREALRAKKC</sequence>
<dbReference type="PROSITE" id="PS01124">
    <property type="entry name" value="HTH_ARAC_FAMILY_2"/>
    <property type="match status" value="1"/>
</dbReference>
<dbReference type="EMBL" id="JAOQIO010000033">
    <property type="protein sequence ID" value="MCU6792633.1"/>
    <property type="molecule type" value="Genomic_DNA"/>
</dbReference>
<evidence type="ECO:0000256" key="3">
    <source>
        <dbReference type="ARBA" id="ARBA00023163"/>
    </source>
</evidence>
<accession>A0ABT2UDB2</accession>
<dbReference type="InterPro" id="IPR018060">
    <property type="entry name" value="HTH_AraC"/>
</dbReference>
<dbReference type="InterPro" id="IPR011006">
    <property type="entry name" value="CheY-like_superfamily"/>
</dbReference>
<evidence type="ECO:0000259" key="6">
    <source>
        <dbReference type="PROSITE" id="PS50110"/>
    </source>
</evidence>
<dbReference type="PROSITE" id="PS00041">
    <property type="entry name" value="HTH_ARAC_FAMILY_1"/>
    <property type="match status" value="1"/>
</dbReference>
<keyword evidence="4" id="KW-0597">Phosphoprotein</keyword>
<evidence type="ECO:0000313" key="7">
    <source>
        <dbReference type="EMBL" id="MCU6792633.1"/>
    </source>
</evidence>
<dbReference type="Proteomes" id="UP001652445">
    <property type="component" value="Unassembled WGS sequence"/>
</dbReference>
<protein>
    <submittedName>
        <fullName evidence="7">Response regulator</fullName>
    </submittedName>
</protein>
<dbReference type="InterPro" id="IPR001789">
    <property type="entry name" value="Sig_transdc_resp-reg_receiver"/>
</dbReference>
<name>A0ABT2UDB2_9BACL</name>
<dbReference type="Gene3D" id="1.10.10.60">
    <property type="entry name" value="Homeodomain-like"/>
    <property type="match status" value="2"/>
</dbReference>
<dbReference type="PANTHER" id="PTHR43280">
    <property type="entry name" value="ARAC-FAMILY TRANSCRIPTIONAL REGULATOR"/>
    <property type="match status" value="1"/>
</dbReference>
<dbReference type="PROSITE" id="PS50110">
    <property type="entry name" value="RESPONSE_REGULATORY"/>
    <property type="match status" value="1"/>
</dbReference>
<dbReference type="InterPro" id="IPR009057">
    <property type="entry name" value="Homeodomain-like_sf"/>
</dbReference>
<keyword evidence="2" id="KW-0238">DNA-binding</keyword>
<dbReference type="RefSeq" id="WP_262684054.1">
    <property type="nucleotide sequence ID" value="NZ_JAOQIO010000033.1"/>
</dbReference>
<reference evidence="7 8" key="1">
    <citation type="submission" date="2022-09" db="EMBL/GenBank/DDBJ databases">
        <authorList>
            <person name="Han X.L."/>
            <person name="Wang Q."/>
            <person name="Lu T."/>
        </authorList>
    </citation>
    <scope>NUCLEOTIDE SEQUENCE [LARGE SCALE GENOMIC DNA]</scope>
    <source>
        <strain evidence="7 8">WQ 127069</strain>
    </source>
</reference>
<feature type="domain" description="HTH araC/xylS-type" evidence="5">
    <location>
        <begin position="436"/>
        <end position="534"/>
    </location>
</feature>
<dbReference type="Pfam" id="PF12833">
    <property type="entry name" value="HTH_18"/>
    <property type="match status" value="1"/>
</dbReference>
<organism evidence="7 8">
    <name type="scientific">Paenibacillus baimaensis</name>
    <dbReference type="NCBI Taxonomy" id="2982185"/>
    <lineage>
        <taxon>Bacteria</taxon>
        <taxon>Bacillati</taxon>
        <taxon>Bacillota</taxon>
        <taxon>Bacilli</taxon>
        <taxon>Bacillales</taxon>
        <taxon>Paenibacillaceae</taxon>
        <taxon>Paenibacillus</taxon>
    </lineage>
</organism>
<dbReference type="SMART" id="SM00448">
    <property type="entry name" value="REC"/>
    <property type="match status" value="1"/>
</dbReference>
<keyword evidence="3" id="KW-0804">Transcription</keyword>
<feature type="domain" description="Response regulatory" evidence="6">
    <location>
        <begin position="1"/>
        <end position="116"/>
    </location>
</feature>
<dbReference type="Pfam" id="PF00072">
    <property type="entry name" value="Response_reg"/>
    <property type="match status" value="1"/>
</dbReference>
<dbReference type="CDD" id="cd17536">
    <property type="entry name" value="REC_YesN-like"/>
    <property type="match status" value="1"/>
</dbReference>
<proteinExistence type="predicted"/>
<evidence type="ECO:0000256" key="1">
    <source>
        <dbReference type="ARBA" id="ARBA00023015"/>
    </source>
</evidence>
<dbReference type="PANTHER" id="PTHR43280:SF28">
    <property type="entry name" value="HTH-TYPE TRANSCRIPTIONAL ACTIVATOR RHAS"/>
    <property type="match status" value="1"/>
</dbReference>
<dbReference type="SMART" id="SM00342">
    <property type="entry name" value="HTH_ARAC"/>
    <property type="match status" value="1"/>
</dbReference>
<evidence type="ECO:0000256" key="4">
    <source>
        <dbReference type="PROSITE-ProRule" id="PRU00169"/>
    </source>
</evidence>
<dbReference type="Gene3D" id="3.40.50.2300">
    <property type="match status" value="1"/>
</dbReference>
<keyword evidence="8" id="KW-1185">Reference proteome</keyword>